<keyword evidence="2" id="KW-1185">Reference proteome</keyword>
<protein>
    <submittedName>
        <fullName evidence="1">PTS system IIA component</fullName>
    </submittedName>
</protein>
<sequence length="49" mass="5560">MLGWVITCHDDRAQDMLDCLEKKKWSAGAMPGGQFLARPELEYAEPHDV</sequence>
<evidence type="ECO:0000313" key="1">
    <source>
        <dbReference type="EMBL" id="SQI27199.1"/>
    </source>
</evidence>
<dbReference type="AlphaFoldDB" id="A0A2X4TLF1"/>
<evidence type="ECO:0000313" key="2">
    <source>
        <dbReference type="Proteomes" id="UP000248731"/>
    </source>
</evidence>
<gene>
    <name evidence="1" type="primary">yadI_2</name>
    <name evidence="1" type="ORF">NCTC7307_04584</name>
</gene>
<proteinExistence type="predicted"/>
<reference evidence="1 2" key="1">
    <citation type="submission" date="2018-06" db="EMBL/GenBank/DDBJ databases">
        <authorList>
            <consortium name="Pathogen Informatics"/>
            <person name="Doyle S."/>
        </authorList>
    </citation>
    <scope>NUCLEOTIDE SEQUENCE [LARGE SCALE GENOMIC DNA]</scope>
    <source>
        <strain evidence="1 2">NCTC7307</strain>
    </source>
</reference>
<dbReference type="Proteomes" id="UP000248731">
    <property type="component" value="Chromosome 1"/>
</dbReference>
<accession>A0A2X4TLF1</accession>
<organism evidence="1 2">
    <name type="scientific">Salmonella enterica subsp. arizonae</name>
    <dbReference type="NCBI Taxonomy" id="59203"/>
    <lineage>
        <taxon>Bacteria</taxon>
        <taxon>Pseudomonadati</taxon>
        <taxon>Pseudomonadota</taxon>
        <taxon>Gammaproteobacteria</taxon>
        <taxon>Enterobacterales</taxon>
        <taxon>Enterobacteriaceae</taxon>
        <taxon>Salmonella</taxon>
    </lineage>
</organism>
<dbReference type="EMBL" id="LS483466">
    <property type="protein sequence ID" value="SQI27199.1"/>
    <property type="molecule type" value="Genomic_DNA"/>
</dbReference>
<name>A0A2X4TLF1_SALER</name>